<dbReference type="SUPFAM" id="SSF53098">
    <property type="entry name" value="Ribonuclease H-like"/>
    <property type="match status" value="1"/>
</dbReference>
<dbReference type="InterPro" id="IPR036397">
    <property type="entry name" value="RNaseH_sf"/>
</dbReference>
<evidence type="ECO:0000313" key="3">
    <source>
        <dbReference type="RefSeq" id="XP_058980354.1"/>
    </source>
</evidence>
<keyword evidence="2" id="KW-1185">Reference proteome</keyword>
<accession>A0ABM3V3J7</accession>
<dbReference type="PROSITE" id="PS50994">
    <property type="entry name" value="INTEGRASE"/>
    <property type="match status" value="1"/>
</dbReference>
<dbReference type="RefSeq" id="XP_058980354.1">
    <property type="nucleotide sequence ID" value="XM_059124371.1"/>
</dbReference>
<dbReference type="PANTHER" id="PTHR47331:SF1">
    <property type="entry name" value="GAG-LIKE PROTEIN"/>
    <property type="match status" value="1"/>
</dbReference>
<dbReference type="Pfam" id="PF18701">
    <property type="entry name" value="DUF5641"/>
    <property type="match status" value="1"/>
</dbReference>
<dbReference type="InterPro" id="IPR012337">
    <property type="entry name" value="RNaseH-like_sf"/>
</dbReference>
<evidence type="ECO:0000313" key="2">
    <source>
        <dbReference type="Proteomes" id="UP001652621"/>
    </source>
</evidence>
<reference evidence="3" key="1">
    <citation type="submission" date="2025-08" db="UniProtKB">
        <authorList>
            <consortium name="RefSeq"/>
        </authorList>
    </citation>
    <scope>IDENTIFICATION</scope>
    <source>
        <strain evidence="3">Aabys</strain>
        <tissue evidence="3">Whole body</tissue>
    </source>
</reference>
<dbReference type="Gene3D" id="3.30.420.10">
    <property type="entry name" value="Ribonuclease H-like superfamily/Ribonuclease H"/>
    <property type="match status" value="1"/>
</dbReference>
<protein>
    <submittedName>
        <fullName evidence="3">Uncharacterized protein LOC131803283</fullName>
    </submittedName>
</protein>
<feature type="domain" description="Integrase catalytic" evidence="1">
    <location>
        <begin position="95"/>
        <end position="297"/>
    </location>
</feature>
<proteinExistence type="predicted"/>
<dbReference type="Proteomes" id="UP001652621">
    <property type="component" value="Unplaced"/>
</dbReference>
<name>A0ABM3V3J7_MUSDO</name>
<dbReference type="PANTHER" id="PTHR47331">
    <property type="entry name" value="PHD-TYPE DOMAIN-CONTAINING PROTEIN"/>
    <property type="match status" value="1"/>
</dbReference>
<dbReference type="GeneID" id="131803283"/>
<evidence type="ECO:0000259" key="1">
    <source>
        <dbReference type="PROSITE" id="PS50994"/>
    </source>
</evidence>
<dbReference type="InterPro" id="IPR001584">
    <property type="entry name" value="Integrase_cat-core"/>
</dbReference>
<dbReference type="InterPro" id="IPR040676">
    <property type="entry name" value="DUF5641"/>
</dbReference>
<dbReference type="InterPro" id="IPR041588">
    <property type="entry name" value="Integrase_H2C2"/>
</dbReference>
<dbReference type="Pfam" id="PF17921">
    <property type="entry name" value="Integrase_H2C2"/>
    <property type="match status" value="1"/>
</dbReference>
<gene>
    <name evidence="3" type="primary">LOC131803283</name>
</gene>
<organism evidence="2 3">
    <name type="scientific">Musca domestica</name>
    <name type="common">House fly</name>
    <dbReference type="NCBI Taxonomy" id="7370"/>
    <lineage>
        <taxon>Eukaryota</taxon>
        <taxon>Metazoa</taxon>
        <taxon>Ecdysozoa</taxon>
        <taxon>Arthropoda</taxon>
        <taxon>Hexapoda</taxon>
        <taxon>Insecta</taxon>
        <taxon>Pterygota</taxon>
        <taxon>Neoptera</taxon>
        <taxon>Endopterygota</taxon>
        <taxon>Diptera</taxon>
        <taxon>Brachycera</taxon>
        <taxon>Muscomorpha</taxon>
        <taxon>Muscoidea</taxon>
        <taxon>Muscidae</taxon>
        <taxon>Musca</taxon>
    </lineage>
</organism>
<sequence length="417" mass="47246">MLVENGVMCMDGRLARSPTLSPSERCPIILPYKSRFARLLVEYIHVKSVHGGTQLMLRILRMEYWIPRVKNLIRSVIRHCKVCILDKKKHCSQIMAALPPERTIIDRAFTTTGVDFAGPFEIKSFLGRACKITKGYVCVFVCFSTKAIHLEAVSDLSTANFIAALHRFIARRGCPGTIFSDNGTNFVGASRKIDRNYRRFIRESCDSASEALVQQGVVWKFIPAGAPHMGGLWEAGVKGFKQHFRKHCRNLRFTFEEMATVLARIEACLNSRPLCPMSDDPGELASLTPGHFLIGAPLLAPPEPMVNESPISLVNRFRKVQALANQFCIRWKEEYLKNLHMRYKWKYPEREVDRGDLVVVRQENLPPTSWKLGRVINVYPGVDGHVRVVDVRTTNGVVKRPIAKLVILTDQSTNEEI</sequence>
<dbReference type="Gene3D" id="1.10.340.70">
    <property type="match status" value="1"/>
</dbReference>